<organism evidence="1">
    <name type="scientific">marine sediment metagenome</name>
    <dbReference type="NCBI Taxonomy" id="412755"/>
    <lineage>
        <taxon>unclassified sequences</taxon>
        <taxon>metagenomes</taxon>
        <taxon>ecological metagenomes</taxon>
    </lineage>
</organism>
<protein>
    <recommendedName>
        <fullName evidence="2">HNH nuclease domain-containing protein</fullName>
    </recommendedName>
</protein>
<evidence type="ECO:0008006" key="2">
    <source>
        <dbReference type="Google" id="ProtNLM"/>
    </source>
</evidence>
<name>A0A0F9UYJ5_9ZZZZ</name>
<dbReference type="AlphaFoldDB" id="A0A0F9UYJ5"/>
<accession>A0A0F9UYJ5</accession>
<dbReference type="EMBL" id="LAZR01000750">
    <property type="protein sequence ID" value="KKN58703.1"/>
    <property type="molecule type" value="Genomic_DNA"/>
</dbReference>
<reference evidence="1" key="1">
    <citation type="journal article" date="2015" name="Nature">
        <title>Complex archaea that bridge the gap between prokaryotes and eukaryotes.</title>
        <authorList>
            <person name="Spang A."/>
            <person name="Saw J.H."/>
            <person name="Jorgensen S.L."/>
            <person name="Zaremba-Niedzwiedzka K."/>
            <person name="Martijn J."/>
            <person name="Lind A.E."/>
            <person name="van Eijk R."/>
            <person name="Schleper C."/>
            <person name="Guy L."/>
            <person name="Ettema T.J."/>
        </authorList>
    </citation>
    <scope>NUCLEOTIDE SEQUENCE</scope>
</reference>
<evidence type="ECO:0000313" key="1">
    <source>
        <dbReference type="EMBL" id="KKN58703.1"/>
    </source>
</evidence>
<gene>
    <name evidence="1" type="ORF">LCGC14_0549390</name>
</gene>
<comment type="caution">
    <text evidence="1">The sequence shown here is derived from an EMBL/GenBank/DDBJ whole genome shotgun (WGS) entry which is preliminary data.</text>
</comment>
<sequence>MTVSRELYRDRKNKKLCTICGEPAQKDRLLCDKHATKNLEGQRNIAKKRIKQGLCVMCGKCPPVSRRKRCRQCLEAKKLDSKLNRAPLIQKRIKNGLCVSCGKPNPTSNKHCSMCSEKYNMSSRLKDKQKIIDNLCTKCGKNPPQTNRNKCPLCLEKGRQWNHKPENLHKRRDKHREVRDQIIKHYGGKCNCCDETERTFLAIDHVNNNGSIHRREVQKSSGLGFFQWIVNQNFPDDLQILCHNCNMSKYLSSGICAHKNKINGV</sequence>
<proteinExistence type="predicted"/>